<dbReference type="Proteomes" id="UP000663854">
    <property type="component" value="Unassembled WGS sequence"/>
</dbReference>
<evidence type="ECO:0000313" key="6">
    <source>
        <dbReference type="EMBL" id="CAF3716753.1"/>
    </source>
</evidence>
<feature type="compositionally biased region" description="Low complexity" evidence="1">
    <location>
        <begin position="74"/>
        <end position="83"/>
    </location>
</feature>
<evidence type="ECO:0000313" key="4">
    <source>
        <dbReference type="EMBL" id="CAF1252131.1"/>
    </source>
</evidence>
<evidence type="ECO:0000313" key="8">
    <source>
        <dbReference type="Proteomes" id="UP000663874"/>
    </source>
</evidence>
<proteinExistence type="predicted"/>
<name>A0A818VVT7_9BILA</name>
<protein>
    <submittedName>
        <fullName evidence="6">Uncharacterized protein</fullName>
    </submittedName>
</protein>
<sequence>MMLSSLEISDNTPMTLNRYQTLQDQSLKQERKLAIQRPLISNFAYIKSSIPHDNISGSLIKSKTPLNQQYKVSKNANNNIKNNSMRDKRSKSC</sequence>
<evidence type="ECO:0000313" key="2">
    <source>
        <dbReference type="EMBL" id="CAF0794315.1"/>
    </source>
</evidence>
<reference evidence="6" key="1">
    <citation type="submission" date="2021-02" db="EMBL/GenBank/DDBJ databases">
        <authorList>
            <person name="Nowell W R."/>
        </authorList>
    </citation>
    <scope>NUCLEOTIDE SEQUENCE</scope>
</reference>
<dbReference type="Proteomes" id="UP000663870">
    <property type="component" value="Unassembled WGS sequence"/>
</dbReference>
<dbReference type="AlphaFoldDB" id="A0A818VVT7"/>
<dbReference type="EMBL" id="CAJNOH010000038">
    <property type="protein sequence ID" value="CAF0794315.1"/>
    <property type="molecule type" value="Genomic_DNA"/>
</dbReference>
<evidence type="ECO:0000313" key="7">
    <source>
        <dbReference type="Proteomes" id="UP000663870"/>
    </source>
</evidence>
<keyword evidence="7" id="KW-1185">Reference proteome</keyword>
<evidence type="ECO:0000256" key="1">
    <source>
        <dbReference type="SAM" id="MobiDB-lite"/>
    </source>
</evidence>
<dbReference type="Proteomes" id="UP000663889">
    <property type="component" value="Unassembled WGS sequence"/>
</dbReference>
<evidence type="ECO:0000313" key="3">
    <source>
        <dbReference type="EMBL" id="CAF1148085.1"/>
    </source>
</evidence>
<feature type="compositionally biased region" description="Polar residues" evidence="1">
    <location>
        <begin position="56"/>
        <end position="72"/>
    </location>
</feature>
<dbReference type="Proteomes" id="UP000663874">
    <property type="component" value="Unassembled WGS sequence"/>
</dbReference>
<organism evidence="6 8">
    <name type="scientific">Rotaria sordida</name>
    <dbReference type="NCBI Taxonomy" id="392033"/>
    <lineage>
        <taxon>Eukaryota</taxon>
        <taxon>Metazoa</taxon>
        <taxon>Spiralia</taxon>
        <taxon>Gnathifera</taxon>
        <taxon>Rotifera</taxon>
        <taxon>Eurotatoria</taxon>
        <taxon>Bdelloidea</taxon>
        <taxon>Philodinida</taxon>
        <taxon>Philodinidae</taxon>
        <taxon>Rotaria</taxon>
    </lineage>
</organism>
<dbReference type="EMBL" id="CAJNOL010000987">
    <property type="protein sequence ID" value="CAF1258093.1"/>
    <property type="molecule type" value="Genomic_DNA"/>
</dbReference>
<dbReference type="EMBL" id="CAJOBE010001126">
    <property type="protein sequence ID" value="CAF3716753.1"/>
    <property type="molecule type" value="Genomic_DNA"/>
</dbReference>
<evidence type="ECO:0000313" key="5">
    <source>
        <dbReference type="EMBL" id="CAF1258093.1"/>
    </source>
</evidence>
<feature type="region of interest" description="Disordered" evidence="1">
    <location>
        <begin position="56"/>
        <end position="93"/>
    </location>
</feature>
<dbReference type="EMBL" id="CAJNOL010000965">
    <property type="protein sequence ID" value="CAF1252131.1"/>
    <property type="molecule type" value="Genomic_DNA"/>
</dbReference>
<accession>A0A818VVT7</accession>
<comment type="caution">
    <text evidence="6">The sequence shown here is derived from an EMBL/GenBank/DDBJ whole genome shotgun (WGS) entry which is preliminary data.</text>
</comment>
<dbReference type="EMBL" id="CAJNOU010001084">
    <property type="protein sequence ID" value="CAF1148085.1"/>
    <property type="molecule type" value="Genomic_DNA"/>
</dbReference>
<gene>
    <name evidence="6" type="ORF">FNK824_LOCUS10200</name>
    <name evidence="4" type="ORF">JXQ802_LOCUS27034</name>
    <name evidence="5" type="ORF">JXQ802_LOCUS27336</name>
    <name evidence="2" type="ORF">PYM288_LOCUS4297</name>
    <name evidence="3" type="ORF">SEV965_LOCUS18298</name>
</gene>